<organism evidence="2 3">
    <name type="scientific">Streptomyces graminofaciens</name>
    <dbReference type="NCBI Taxonomy" id="68212"/>
    <lineage>
        <taxon>Bacteria</taxon>
        <taxon>Bacillati</taxon>
        <taxon>Actinomycetota</taxon>
        <taxon>Actinomycetes</taxon>
        <taxon>Kitasatosporales</taxon>
        <taxon>Streptomycetaceae</taxon>
        <taxon>Streptomyces</taxon>
    </lineage>
</organism>
<keyword evidence="3" id="KW-1185">Reference proteome</keyword>
<sequence>MSAIALLPALASQPAVAAEGTRSASTASVSAADDELARRYAPHIWLHTQESYFPSDVESFLDNTHVEIHKDSEDPKQQFYVTNEPLGCNSCTDPPFLYGQRPNEKSVPAYAEVVHRTDNGRATNITDINYWTFYPYNNGKRVCIGVYTPWGCVGGYSSFGNHVGDWEHVTIRFVDDKPYQVSLSQHDGGQTLVYGAEGILAGDQPVVYAAKGSHALYPDAARHTYRHLPNGDTLDDYTNAGTLWDTRQGLKVFSWQKDYTGELSWLNFTGRWGNPKAGCSVSEPITGECVLGNGPKGPAMKAAFGPQMLALDGAPGLFAGAIVSIVVDGDRTGVLTTDGTAYVREGDAYANWVRQAAGGSSLVLSGNRVGVITKDGVASVKEGALDAAWVRQSGVSGHPT</sequence>
<dbReference type="Pfam" id="PF06101">
    <property type="entry name" value="Vps62"/>
    <property type="match status" value="1"/>
</dbReference>
<dbReference type="PANTHER" id="PTHR48174">
    <property type="entry name" value="DUF946 FAMILY PROTEIN"/>
    <property type="match status" value="1"/>
</dbReference>
<gene>
    <name evidence="2" type="ORF">SGFS_009210</name>
</gene>
<proteinExistence type="predicted"/>
<accession>A0ABN5VA62</accession>
<evidence type="ECO:0000256" key="1">
    <source>
        <dbReference type="SAM" id="SignalP"/>
    </source>
</evidence>
<dbReference type="RefSeq" id="WP_286247788.1">
    <property type="nucleotide sequence ID" value="NZ_AP018448.1"/>
</dbReference>
<evidence type="ECO:0008006" key="4">
    <source>
        <dbReference type="Google" id="ProtNLM"/>
    </source>
</evidence>
<name>A0ABN5VA62_9ACTN</name>
<feature type="chain" id="PRO_5046373199" description="Secreted protein" evidence="1">
    <location>
        <begin position="18"/>
        <end position="400"/>
    </location>
</feature>
<keyword evidence="1" id="KW-0732">Signal</keyword>
<reference evidence="2 3" key="2">
    <citation type="journal article" date="2023" name="ChemBioChem">
        <title>Acyltransferase Domain Exchange between Two Independent Type I Polyketide Synthases in the Same Producer Strain of Macrolide Antibiotics.</title>
        <authorList>
            <person name="Kudo F."/>
            <person name="Kishikawa K."/>
            <person name="Tsuboi K."/>
            <person name="Kido T."/>
            <person name="Usui T."/>
            <person name="Hashimoto J."/>
            <person name="Shin-Ya K."/>
            <person name="Miyanaga A."/>
            <person name="Eguchi T."/>
        </authorList>
    </citation>
    <scope>NUCLEOTIDE SEQUENCE [LARGE SCALE GENOMIC DNA]</scope>
    <source>
        <strain evidence="2 3">A-8890</strain>
    </source>
</reference>
<dbReference type="Proteomes" id="UP001321542">
    <property type="component" value="Chromosome"/>
</dbReference>
<reference evidence="2 3" key="1">
    <citation type="journal article" date="2010" name="ChemBioChem">
        <title>Cloning and characterization of the biosynthetic gene cluster of 16-membered macrolide antibiotic FD-891: involvement of a dual functional cytochrome P450 monooxygenase catalyzing epoxidation and hydroxylation.</title>
        <authorList>
            <person name="Kudo F."/>
            <person name="Motegi A."/>
            <person name="Mizoue K."/>
            <person name="Eguchi T."/>
        </authorList>
    </citation>
    <scope>NUCLEOTIDE SEQUENCE [LARGE SCALE GENOMIC DNA]</scope>
    <source>
        <strain evidence="2 3">A-8890</strain>
    </source>
</reference>
<dbReference type="EMBL" id="AP018448">
    <property type="protein sequence ID" value="BBC29627.1"/>
    <property type="molecule type" value="Genomic_DNA"/>
</dbReference>
<protein>
    <recommendedName>
        <fullName evidence="4">Secreted protein</fullName>
    </recommendedName>
</protein>
<evidence type="ECO:0000313" key="3">
    <source>
        <dbReference type="Proteomes" id="UP001321542"/>
    </source>
</evidence>
<dbReference type="PANTHER" id="PTHR48174:SF5">
    <property type="entry name" value="VACUOLAR PROTEIN SORTING-ASSOCIATED PROTEIN 62"/>
    <property type="match status" value="1"/>
</dbReference>
<dbReference type="InterPro" id="IPR009291">
    <property type="entry name" value="Vps62"/>
</dbReference>
<feature type="signal peptide" evidence="1">
    <location>
        <begin position="1"/>
        <end position="17"/>
    </location>
</feature>
<evidence type="ECO:0000313" key="2">
    <source>
        <dbReference type="EMBL" id="BBC29627.1"/>
    </source>
</evidence>